<dbReference type="PANTHER" id="PTHR24034">
    <property type="entry name" value="EGF-LIKE DOMAIN-CONTAINING PROTEIN"/>
    <property type="match status" value="1"/>
</dbReference>
<feature type="domain" description="EGF-like" evidence="4">
    <location>
        <begin position="37"/>
        <end position="52"/>
    </location>
</feature>
<protein>
    <recommendedName>
        <fullName evidence="4">EGF-like domain-containing protein</fullName>
    </recommendedName>
</protein>
<evidence type="ECO:0000256" key="2">
    <source>
        <dbReference type="ARBA" id="ARBA00022737"/>
    </source>
</evidence>
<dbReference type="InterPro" id="IPR018097">
    <property type="entry name" value="EGF_Ca-bd_CS"/>
</dbReference>
<feature type="non-terminal residue" evidence="5">
    <location>
        <position position="1"/>
    </location>
</feature>
<keyword evidence="6" id="KW-1185">Reference proteome</keyword>
<organism evidence="5 6">
    <name type="scientific">Sphagnum jensenii</name>
    <dbReference type="NCBI Taxonomy" id="128206"/>
    <lineage>
        <taxon>Eukaryota</taxon>
        <taxon>Viridiplantae</taxon>
        <taxon>Streptophyta</taxon>
        <taxon>Embryophyta</taxon>
        <taxon>Bryophyta</taxon>
        <taxon>Sphagnophytina</taxon>
        <taxon>Sphagnopsida</taxon>
        <taxon>Sphagnales</taxon>
        <taxon>Sphagnaceae</taxon>
        <taxon>Sphagnum</taxon>
    </lineage>
</organism>
<dbReference type="Proteomes" id="UP001497444">
    <property type="component" value="Unassembled WGS sequence"/>
</dbReference>
<dbReference type="Pfam" id="PF07645">
    <property type="entry name" value="EGF_CA"/>
    <property type="match status" value="1"/>
</dbReference>
<dbReference type="SUPFAM" id="SSF57196">
    <property type="entry name" value="EGF/Laminin"/>
    <property type="match status" value="1"/>
</dbReference>
<evidence type="ECO:0000313" key="6">
    <source>
        <dbReference type="Proteomes" id="UP001497444"/>
    </source>
</evidence>
<evidence type="ECO:0000313" key="5">
    <source>
        <dbReference type="EMBL" id="CAK9254259.1"/>
    </source>
</evidence>
<dbReference type="EMBL" id="CAXAQS010001002">
    <property type="protein sequence ID" value="CAK9254259.1"/>
    <property type="molecule type" value="Genomic_DNA"/>
</dbReference>
<feature type="non-terminal residue" evidence="5">
    <location>
        <position position="108"/>
    </location>
</feature>
<dbReference type="PROSITE" id="PS01187">
    <property type="entry name" value="EGF_CA"/>
    <property type="match status" value="1"/>
</dbReference>
<accession>A0ABP0VIL8</accession>
<dbReference type="InterPro" id="IPR050751">
    <property type="entry name" value="ECM_structural_protein"/>
</dbReference>
<gene>
    <name evidence="5" type="ORF">CSSPJE1EN1_LOCUS29637</name>
</gene>
<comment type="caution">
    <text evidence="5">The sequence shown here is derived from an EMBL/GenBank/DDBJ whole genome shotgun (WGS) entry which is preliminary data.</text>
</comment>
<keyword evidence="1" id="KW-0245">EGF-like domain</keyword>
<proteinExistence type="predicted"/>
<dbReference type="Gene3D" id="2.10.25.10">
    <property type="entry name" value="Laminin"/>
    <property type="match status" value="2"/>
</dbReference>
<dbReference type="InterPro" id="IPR000742">
    <property type="entry name" value="EGF"/>
</dbReference>
<evidence type="ECO:0000256" key="1">
    <source>
        <dbReference type="ARBA" id="ARBA00022536"/>
    </source>
</evidence>
<keyword evidence="3" id="KW-1015">Disulfide bond</keyword>
<keyword evidence="2" id="KW-0677">Repeat</keyword>
<dbReference type="InterPro" id="IPR049883">
    <property type="entry name" value="NOTCH1_EGF-like"/>
</dbReference>
<evidence type="ECO:0000259" key="4">
    <source>
        <dbReference type="PROSITE" id="PS01186"/>
    </source>
</evidence>
<dbReference type="PANTHER" id="PTHR24034:SF89">
    <property type="entry name" value="COMPLEMENT COMPONENT C1Q RECEPTOR"/>
    <property type="match status" value="1"/>
</dbReference>
<reference evidence="5" key="1">
    <citation type="submission" date="2024-02" db="EMBL/GenBank/DDBJ databases">
        <authorList>
            <consortium name="ELIXIR-Norway"/>
            <consortium name="Elixir Norway"/>
        </authorList>
    </citation>
    <scope>NUCLEOTIDE SEQUENCE</scope>
</reference>
<dbReference type="PROSITE" id="PS01186">
    <property type="entry name" value="EGF_2"/>
    <property type="match status" value="1"/>
</dbReference>
<name>A0ABP0VIL8_9BRYO</name>
<evidence type="ECO:0000256" key="3">
    <source>
        <dbReference type="ARBA" id="ARBA00023157"/>
    </source>
</evidence>
<sequence>LMNAYSLGSTISICDTRYSPCAHNCYDPGPELGSIRCSCFKGYRLESDARNCLDIDECKEGTHNCDKQFEECINNPGGFQCILRNEQQIRDQESECLPGYKWNIRYQI</sequence>